<dbReference type="EMBL" id="HQ317290">
    <property type="protein sequence ID" value="AGH06726.1"/>
    <property type="molecule type" value="Genomic_DNA"/>
</dbReference>
<sequence length="288" mass="33639">MKQETSKEKNPLSTESASDFRHTIDQTLDQLENISPWELDNFDKALMQWSDQVPFGQSEFQNRYYVVQSHVTPWRQMRQAIMELQARTNSLQKVTIQYRRNLNDIARLEAERDAEENEFERYDIECQIEICKLDTQIWLNKLRQCKEEIEQFLRIIKERSGTDDIEAITKQFDDPNIVEEEEHKYWIARMAKQSAIDLLTTGRIQAGNLESMLQMNPEDQAAVTDLALTYSTALNHCIGKFKANAEEKVESMLEGRPPEMFDTAGVFTDYVENNVADRRLQSADKPKT</sequence>
<gene>
    <name evidence="3" type="ORF">SWRG_00032</name>
</gene>
<feature type="region of interest" description="Disordered" evidence="2">
    <location>
        <begin position="1"/>
        <end position="21"/>
    </location>
</feature>
<dbReference type="Proteomes" id="UP000011855">
    <property type="component" value="Segment"/>
</dbReference>
<reference evidence="3 4" key="1">
    <citation type="submission" date="2010-09" db="EMBL/GenBank/DDBJ databases">
        <title>The Genome Sequence of Synechococcus phage S-RIM2 isolate R21_2007.</title>
        <authorList>
            <consortium name="The Broad Institute Genome Sequencing Platform"/>
            <person name="Henn M.R."/>
            <person name="Marston M."/>
            <person name="Levin J."/>
            <person name="Malboeuf C."/>
            <person name="Casali M."/>
            <person name="Russ C."/>
            <person name="Lennon N."/>
            <person name="Chapman S.B."/>
            <person name="Erlich R."/>
            <person name="Young S.K."/>
            <person name="Yandava C."/>
            <person name="Zeng Q."/>
            <person name="Fitzgerald M.F."/>
            <person name="Alvarado L."/>
            <person name="Anderson S."/>
            <person name="Berlin A."/>
            <person name="Chen Z."/>
            <person name="Freedman E."/>
            <person name="Gellesch M."/>
            <person name="Goldberg J."/>
            <person name="Green L."/>
            <person name="Griggs A."/>
            <person name="Gujja S."/>
            <person name="Heilman E."/>
            <person name="Heiman D."/>
            <person name="Hollinger A."/>
            <person name="Howarth C."/>
            <person name="Larson L."/>
            <person name="Mehta T."/>
            <person name="Neiman D."/>
            <person name="Pearson M."/>
            <person name="Roberts A."/>
            <person name="Ryan E."/>
            <person name="Saif S."/>
            <person name="Shea T."/>
            <person name="Shenoy N."/>
            <person name="Sisk P."/>
            <person name="Stolte C."/>
            <person name="Sykes S."/>
            <person name="White J."/>
            <person name="Haas B."/>
            <person name="Nusbaum C."/>
            <person name="Birren B."/>
        </authorList>
    </citation>
    <scope>NUCLEOTIDE SEQUENCE [LARGE SCALE GENOMIC DNA]</scope>
    <source>
        <strain evidence="3">RIM2_R21_907</strain>
    </source>
</reference>
<evidence type="ECO:0000256" key="1">
    <source>
        <dbReference type="SAM" id="Coils"/>
    </source>
</evidence>
<protein>
    <submittedName>
        <fullName evidence="3">Uncharacterized protein</fullName>
    </submittedName>
</protein>
<evidence type="ECO:0000256" key="2">
    <source>
        <dbReference type="SAM" id="MobiDB-lite"/>
    </source>
</evidence>
<proteinExistence type="predicted"/>
<evidence type="ECO:0000313" key="4">
    <source>
        <dbReference type="Proteomes" id="UP000011855"/>
    </source>
</evidence>
<evidence type="ECO:0000313" key="3">
    <source>
        <dbReference type="EMBL" id="AGH06726.1"/>
    </source>
</evidence>
<keyword evidence="1" id="KW-0175">Coiled coil</keyword>
<name>M4PPY8_9CAUD</name>
<accession>M4PPY8</accession>
<organism evidence="3 4">
    <name type="scientific">Synechococcus phage S-RIM2 R21_2007</name>
    <dbReference type="NCBI Taxonomy" id="869661"/>
    <lineage>
        <taxon>Viruses</taxon>
        <taxon>Duplodnaviria</taxon>
        <taxon>Heunggongvirae</taxon>
        <taxon>Uroviricota</taxon>
        <taxon>Caudoviricetes</taxon>
        <taxon>Pantevenvirales</taxon>
        <taxon>Kyanoviridae</taxon>
        <taxon>Nerrivikvirus</taxon>
        <taxon>Nerrivikvirus srim2</taxon>
    </lineage>
</organism>
<feature type="coiled-coil region" evidence="1">
    <location>
        <begin position="91"/>
        <end position="125"/>
    </location>
</feature>
<feature type="compositionally biased region" description="Basic and acidic residues" evidence="2">
    <location>
        <begin position="1"/>
        <end position="10"/>
    </location>
</feature>